<organism evidence="2 3">
    <name type="scientific">Pontibacterium sinense</name>
    <dbReference type="NCBI Taxonomy" id="2781979"/>
    <lineage>
        <taxon>Bacteria</taxon>
        <taxon>Pseudomonadati</taxon>
        <taxon>Pseudomonadota</taxon>
        <taxon>Gammaproteobacteria</taxon>
        <taxon>Oceanospirillales</taxon>
        <taxon>Oceanospirillaceae</taxon>
        <taxon>Pontibacterium</taxon>
    </lineage>
</organism>
<evidence type="ECO:0000313" key="3">
    <source>
        <dbReference type="Proteomes" id="UP000640333"/>
    </source>
</evidence>
<dbReference type="SMART" id="SM00880">
    <property type="entry name" value="CHAD"/>
    <property type="match status" value="1"/>
</dbReference>
<dbReference type="EMBL" id="JADEYS010000022">
    <property type="protein sequence ID" value="MBE9399089.1"/>
    <property type="molecule type" value="Genomic_DNA"/>
</dbReference>
<evidence type="ECO:0000259" key="1">
    <source>
        <dbReference type="PROSITE" id="PS51708"/>
    </source>
</evidence>
<sequence>MAIALHTSQRLGREVHQVVDNHLKSINKILMQANAAQRDEVVHDTRTGMKRMRAFLRLLRAGIGKSAYRLADEQSKALAGNLSDNRDARVLLDTMEQLLQEIYDHECCERLRGPVFEHYHAASLDDTGLEPLEHARTCLRRLQKEARHWHLKTYDQKALRAAIAGEYDAGRQHWQQIQQQPEAEQLHRWRKQVKRFYYQFSLLFPTHQHKQRARLKMLGEYLGQLHDLAILQDYLNSHRRAFWTDDLVRLKHVSAGREQVLLEQVLQLAPKAYRQPCGSYSRKLIRRWRDLDQANS</sequence>
<dbReference type="InterPro" id="IPR007899">
    <property type="entry name" value="CHAD_dom"/>
</dbReference>
<feature type="domain" description="CHAD" evidence="1">
    <location>
        <begin position="8"/>
        <end position="274"/>
    </location>
</feature>
<dbReference type="PANTHER" id="PTHR39339">
    <property type="entry name" value="SLR1444 PROTEIN"/>
    <property type="match status" value="1"/>
</dbReference>
<gene>
    <name evidence="2" type="ORF">IOQ59_17655</name>
</gene>
<dbReference type="PANTHER" id="PTHR39339:SF1">
    <property type="entry name" value="CHAD DOMAIN-CONTAINING PROTEIN"/>
    <property type="match status" value="1"/>
</dbReference>
<dbReference type="AlphaFoldDB" id="A0A8J7K0H5"/>
<comment type="caution">
    <text evidence="2">The sequence shown here is derived from an EMBL/GenBank/DDBJ whole genome shotgun (WGS) entry which is preliminary data.</text>
</comment>
<keyword evidence="3" id="KW-1185">Reference proteome</keyword>
<dbReference type="Proteomes" id="UP000640333">
    <property type="component" value="Unassembled WGS sequence"/>
</dbReference>
<reference evidence="2" key="1">
    <citation type="submission" date="2020-10" db="EMBL/GenBank/DDBJ databases">
        <title>Bacterium isolated from coastal waters sediment.</title>
        <authorList>
            <person name="Chen R.-J."/>
            <person name="Lu D.-C."/>
            <person name="Zhu K.-L."/>
            <person name="Du Z.-J."/>
        </authorList>
    </citation>
    <scope>NUCLEOTIDE SEQUENCE</scope>
    <source>
        <strain evidence="2">N1Y112</strain>
    </source>
</reference>
<name>A0A8J7K0H5_9GAMM</name>
<dbReference type="InterPro" id="IPR038186">
    <property type="entry name" value="CHAD_dom_sf"/>
</dbReference>
<dbReference type="Pfam" id="PF05235">
    <property type="entry name" value="CHAD"/>
    <property type="match status" value="1"/>
</dbReference>
<dbReference type="Gene3D" id="1.40.20.10">
    <property type="entry name" value="CHAD domain"/>
    <property type="match status" value="1"/>
</dbReference>
<accession>A0A8J7K0H5</accession>
<evidence type="ECO:0000313" key="2">
    <source>
        <dbReference type="EMBL" id="MBE9399089.1"/>
    </source>
</evidence>
<dbReference type="RefSeq" id="WP_193954785.1">
    <property type="nucleotide sequence ID" value="NZ_JADEYS010000022.1"/>
</dbReference>
<proteinExistence type="predicted"/>
<dbReference type="PROSITE" id="PS51708">
    <property type="entry name" value="CHAD"/>
    <property type="match status" value="1"/>
</dbReference>
<protein>
    <submittedName>
        <fullName evidence="2">CHAD domain-containing protein</fullName>
    </submittedName>
</protein>